<evidence type="ECO:0000313" key="2">
    <source>
        <dbReference type="Proteomes" id="UP000814176"/>
    </source>
</evidence>
<reference evidence="1 2" key="1">
    <citation type="journal article" date="2021" name="Environ. Microbiol.">
        <title>Gene family expansions and transcriptome signatures uncover fungal adaptations to wood decay.</title>
        <authorList>
            <person name="Hage H."/>
            <person name="Miyauchi S."/>
            <person name="Viragh M."/>
            <person name="Drula E."/>
            <person name="Min B."/>
            <person name="Chaduli D."/>
            <person name="Navarro D."/>
            <person name="Favel A."/>
            <person name="Norest M."/>
            <person name="Lesage-Meessen L."/>
            <person name="Balint B."/>
            <person name="Merenyi Z."/>
            <person name="de Eugenio L."/>
            <person name="Morin E."/>
            <person name="Martinez A.T."/>
            <person name="Baldrian P."/>
            <person name="Stursova M."/>
            <person name="Martinez M.J."/>
            <person name="Novotny C."/>
            <person name="Magnuson J.K."/>
            <person name="Spatafora J.W."/>
            <person name="Maurice S."/>
            <person name="Pangilinan J."/>
            <person name="Andreopoulos W."/>
            <person name="LaButti K."/>
            <person name="Hundley H."/>
            <person name="Na H."/>
            <person name="Kuo A."/>
            <person name="Barry K."/>
            <person name="Lipzen A."/>
            <person name="Henrissat B."/>
            <person name="Riley R."/>
            <person name="Ahrendt S."/>
            <person name="Nagy L.G."/>
            <person name="Grigoriev I.V."/>
            <person name="Martin F."/>
            <person name="Rosso M.N."/>
        </authorList>
    </citation>
    <scope>NUCLEOTIDE SEQUENCE [LARGE SCALE GENOMIC DNA]</scope>
    <source>
        <strain evidence="1 2">CIRM-BRFM 1785</strain>
    </source>
</reference>
<name>A0ABQ8KY39_9APHY</name>
<organism evidence="1 2">
    <name type="scientific">Rhodofomes roseus</name>
    <dbReference type="NCBI Taxonomy" id="34475"/>
    <lineage>
        <taxon>Eukaryota</taxon>
        <taxon>Fungi</taxon>
        <taxon>Dikarya</taxon>
        <taxon>Basidiomycota</taxon>
        <taxon>Agaricomycotina</taxon>
        <taxon>Agaricomycetes</taxon>
        <taxon>Polyporales</taxon>
        <taxon>Rhodofomes</taxon>
    </lineage>
</organism>
<proteinExistence type="predicted"/>
<keyword evidence="2" id="KW-1185">Reference proteome</keyword>
<dbReference type="EMBL" id="JADCUA010000001">
    <property type="protein sequence ID" value="KAH9844229.1"/>
    <property type="molecule type" value="Genomic_DNA"/>
</dbReference>
<protein>
    <submittedName>
        <fullName evidence="1">Uncharacterized protein</fullName>
    </submittedName>
</protein>
<dbReference type="Proteomes" id="UP000814176">
    <property type="component" value="Unassembled WGS sequence"/>
</dbReference>
<accession>A0ABQ8KY39</accession>
<dbReference type="RefSeq" id="XP_047785039.1">
    <property type="nucleotide sequence ID" value="XM_047922212.1"/>
</dbReference>
<evidence type="ECO:0000313" key="1">
    <source>
        <dbReference type="EMBL" id="KAH9844229.1"/>
    </source>
</evidence>
<comment type="caution">
    <text evidence="1">The sequence shown here is derived from an EMBL/GenBank/DDBJ whole genome shotgun (WGS) entry which is preliminary data.</text>
</comment>
<sequence>MLSTSFPSPAHLALSDSERAAHPNSFVSEVDNAVLPRVRFHHTGDVYVRGIQVLAFCRTIASPEFESIARQVRRLDMDFEDVRPTRAGLEMVANALAAMSNLDELVLLGLPSREADGWVLRKVTGRLRLFCTNLSIVSWDMLDFLRRQQDIVHLGTRSPPASEAPMRNAYQHMPFPTDVVPRLRTLDSPAPVLLSLQAASPPTRPLTHMRIDLNKLHPNVESEALKALAAFSSTVKRLSLCRSALRLSPASDRSGAMCMASVINRIAMNRRWAKLEFLEMRDESYDAVSITSCLSLHLCSPHCQSAIPGLSQAISRCCPAVETIVWAPSTHPAGSTASAACIAIIFFTFSRHLRQFIFLDDASDPANKKYLSVAKQQGGELRAVPVGATEVEGMWKQS</sequence>
<dbReference type="GeneID" id="72002944"/>
<gene>
    <name evidence="1" type="ORF">C8Q71DRAFT_731834</name>
</gene>